<dbReference type="Gene3D" id="3.40.50.1820">
    <property type="entry name" value="alpha/beta hydrolase"/>
    <property type="match status" value="1"/>
</dbReference>
<dbReference type="InterPro" id="IPR000073">
    <property type="entry name" value="AB_hydrolase_1"/>
</dbReference>
<feature type="domain" description="AB hydrolase-1" evidence="1">
    <location>
        <begin position="3"/>
        <end position="214"/>
    </location>
</feature>
<gene>
    <name evidence="2" type="ORF">HNR67_001172</name>
</gene>
<accession>A0A7W7FTQ9</accession>
<dbReference type="PANTHER" id="PTHR37017:SF11">
    <property type="entry name" value="ESTERASE_LIPASE_THIOESTERASE DOMAIN-CONTAINING PROTEIN"/>
    <property type="match status" value="1"/>
</dbReference>
<dbReference type="SUPFAM" id="SSF53474">
    <property type="entry name" value="alpha/beta-Hydrolases"/>
    <property type="match status" value="1"/>
</dbReference>
<evidence type="ECO:0000313" key="3">
    <source>
        <dbReference type="Proteomes" id="UP000533598"/>
    </source>
</evidence>
<reference evidence="2 3" key="1">
    <citation type="submission" date="2020-08" db="EMBL/GenBank/DDBJ databases">
        <title>Sequencing the genomes of 1000 actinobacteria strains.</title>
        <authorList>
            <person name="Klenk H.-P."/>
        </authorList>
    </citation>
    <scope>NUCLEOTIDE SEQUENCE [LARGE SCALE GENOMIC DNA]</scope>
    <source>
        <strain evidence="2 3">DSM 44230</strain>
    </source>
</reference>
<dbReference type="InterPro" id="IPR029058">
    <property type="entry name" value="AB_hydrolase_fold"/>
</dbReference>
<comment type="caution">
    <text evidence="2">The sequence shown here is derived from an EMBL/GenBank/DDBJ whole genome shotgun (WGS) entry which is preliminary data.</text>
</comment>
<dbReference type="AlphaFoldDB" id="A0A7W7FTQ9"/>
<dbReference type="Pfam" id="PF12697">
    <property type="entry name" value="Abhydrolase_6"/>
    <property type="match status" value="1"/>
</dbReference>
<proteinExistence type="predicted"/>
<dbReference type="Proteomes" id="UP000533598">
    <property type="component" value="Unassembled WGS sequence"/>
</dbReference>
<dbReference type="EMBL" id="JACHMH010000001">
    <property type="protein sequence ID" value="MBB4675054.1"/>
    <property type="molecule type" value="Genomic_DNA"/>
</dbReference>
<dbReference type="PANTHER" id="PTHR37017">
    <property type="entry name" value="AB HYDROLASE-1 DOMAIN-CONTAINING PROTEIN-RELATED"/>
    <property type="match status" value="1"/>
</dbReference>
<keyword evidence="3" id="KW-1185">Reference proteome</keyword>
<dbReference type="RefSeq" id="WP_185001090.1">
    <property type="nucleotide sequence ID" value="NZ_BAAAUI010000026.1"/>
</dbReference>
<sequence length="224" mass="24538">MKVVFVHGALVRDSAWWWSRMSPRLAQHGLSSATLDLPSCHTGGGLHTDGDALKALLANISEEVILVGHSYGGMVVTDAGTAPNVRHLVYLTAFLADTTQSLASFAGPEPAPHLEFHPDGTLSLRPEDLRARFAQHCDEGAYEGARARLTRQPQLALTQTPRNAAWQSKPSTYLVCAQDRGTPPEVQREQATRAHKVIELDSDHHPFLSQPDQLTNILVEISRQ</sequence>
<organism evidence="2 3">
    <name type="scientific">Crossiella cryophila</name>
    <dbReference type="NCBI Taxonomy" id="43355"/>
    <lineage>
        <taxon>Bacteria</taxon>
        <taxon>Bacillati</taxon>
        <taxon>Actinomycetota</taxon>
        <taxon>Actinomycetes</taxon>
        <taxon>Pseudonocardiales</taxon>
        <taxon>Pseudonocardiaceae</taxon>
        <taxon>Crossiella</taxon>
    </lineage>
</organism>
<name>A0A7W7FTQ9_9PSEU</name>
<dbReference type="InterPro" id="IPR052897">
    <property type="entry name" value="Sec-Metab_Biosynth_Hydrolase"/>
</dbReference>
<evidence type="ECO:0000259" key="1">
    <source>
        <dbReference type="Pfam" id="PF12697"/>
    </source>
</evidence>
<dbReference type="GO" id="GO:0003824">
    <property type="term" value="F:catalytic activity"/>
    <property type="evidence" value="ECO:0007669"/>
    <property type="project" value="UniProtKB-ARBA"/>
</dbReference>
<evidence type="ECO:0000313" key="2">
    <source>
        <dbReference type="EMBL" id="MBB4675054.1"/>
    </source>
</evidence>
<protein>
    <submittedName>
        <fullName evidence="2">Pimeloyl-ACP methyl ester carboxylesterase</fullName>
    </submittedName>
</protein>